<evidence type="ECO:0000256" key="1">
    <source>
        <dbReference type="ARBA" id="ARBA00004651"/>
    </source>
</evidence>
<feature type="transmembrane region" description="Helical" evidence="5">
    <location>
        <begin position="15"/>
        <end position="35"/>
    </location>
</feature>
<dbReference type="InterPro" id="IPR020846">
    <property type="entry name" value="MFS_dom"/>
</dbReference>
<evidence type="ECO:0000256" key="5">
    <source>
        <dbReference type="SAM" id="Phobius"/>
    </source>
</evidence>
<feature type="transmembrane region" description="Helical" evidence="5">
    <location>
        <begin position="372"/>
        <end position="389"/>
    </location>
</feature>
<protein>
    <submittedName>
        <fullName evidence="7">MFS transporter</fullName>
    </submittedName>
</protein>
<dbReference type="SUPFAM" id="SSF103473">
    <property type="entry name" value="MFS general substrate transporter"/>
    <property type="match status" value="1"/>
</dbReference>
<dbReference type="PANTHER" id="PTHR23514">
    <property type="entry name" value="BYPASS OF STOP CODON PROTEIN 6"/>
    <property type="match status" value="1"/>
</dbReference>
<evidence type="ECO:0000313" key="7">
    <source>
        <dbReference type="EMBL" id="MBL0886188.1"/>
    </source>
</evidence>
<gene>
    <name evidence="7" type="ORF">HGK34_07875</name>
</gene>
<dbReference type="InterPro" id="IPR051788">
    <property type="entry name" value="MFS_Transporter"/>
</dbReference>
<comment type="subcellular location">
    <subcellularLocation>
        <location evidence="1">Cell membrane</location>
        <topology evidence="1">Multi-pass membrane protein</topology>
    </subcellularLocation>
</comment>
<feature type="transmembrane region" description="Helical" evidence="5">
    <location>
        <begin position="329"/>
        <end position="351"/>
    </location>
</feature>
<feature type="transmembrane region" description="Helical" evidence="5">
    <location>
        <begin position="304"/>
        <end position="323"/>
    </location>
</feature>
<keyword evidence="2 5" id="KW-0812">Transmembrane</keyword>
<dbReference type="PROSITE" id="PS50850">
    <property type="entry name" value="MFS"/>
    <property type="match status" value="1"/>
</dbReference>
<feature type="transmembrane region" description="Helical" evidence="5">
    <location>
        <begin position="102"/>
        <end position="121"/>
    </location>
</feature>
<keyword evidence="8" id="KW-1185">Reference proteome</keyword>
<proteinExistence type="predicted"/>
<feature type="domain" description="Major facilitator superfamily (MFS) profile" evidence="6">
    <location>
        <begin position="238"/>
        <end position="433"/>
    </location>
</feature>
<feature type="transmembrane region" description="Helical" evidence="5">
    <location>
        <begin position="272"/>
        <end position="292"/>
    </location>
</feature>
<feature type="transmembrane region" description="Helical" evidence="5">
    <location>
        <begin position="228"/>
        <end position="252"/>
    </location>
</feature>
<keyword evidence="4 5" id="KW-0472">Membrane</keyword>
<dbReference type="InterPro" id="IPR036259">
    <property type="entry name" value="MFS_trans_sf"/>
</dbReference>
<dbReference type="RefSeq" id="WP_201846028.1">
    <property type="nucleotide sequence ID" value="NZ_JABBYC010000009.1"/>
</dbReference>
<feature type="transmembrane region" description="Helical" evidence="5">
    <location>
        <begin position="47"/>
        <end position="66"/>
    </location>
</feature>
<feature type="transmembrane region" description="Helical" evidence="5">
    <location>
        <begin position="395"/>
        <end position="414"/>
    </location>
</feature>
<organism evidence="7 8">
    <name type="scientific">Myceligenerans indicum</name>
    <dbReference type="NCBI Taxonomy" id="2593663"/>
    <lineage>
        <taxon>Bacteria</taxon>
        <taxon>Bacillati</taxon>
        <taxon>Actinomycetota</taxon>
        <taxon>Actinomycetes</taxon>
        <taxon>Micrococcales</taxon>
        <taxon>Promicromonosporaceae</taxon>
        <taxon>Myceligenerans</taxon>
    </lineage>
</organism>
<evidence type="ECO:0000256" key="2">
    <source>
        <dbReference type="ARBA" id="ARBA00022692"/>
    </source>
</evidence>
<keyword evidence="3 5" id="KW-1133">Transmembrane helix</keyword>
<dbReference type="Proteomes" id="UP000675409">
    <property type="component" value="Unassembled WGS sequence"/>
</dbReference>
<evidence type="ECO:0000259" key="6">
    <source>
        <dbReference type="PROSITE" id="PS50850"/>
    </source>
</evidence>
<evidence type="ECO:0000313" key="8">
    <source>
        <dbReference type="Proteomes" id="UP000675409"/>
    </source>
</evidence>
<name>A0ABS1LK26_9MICO</name>
<sequence>MTLPTSSTSLRQNRAAVLMAFFAQGFVFVSATLFIPKITREFGLDPGTFSLFLLGMVLAAAVGSAIAEAVARRAGSAAALRAGLGAMVPALALMFATGHLVGLAAGMVLYGITLGMVDAGSNMQAVTLERRYGRPVLPSSQGAWTLGGLLATGVSLAGVSTLPLATGAAFAVVPLVAALAPLQGRSVLVPDAGPAVAVSDAGPGSALPASPSAPVTAPSRGEPSPAPAAWPVPVPWAAIAPAGIAFLIYYLVDSATQAWGPLYLNLVLATPEQLLALATLPYLAATWLVRLAGDRLTARFGAPALVRVGAMIAFAGLAAVVLAPSWPVAAAGFFATGLGLGTVAPLSFSAAARIAGGNRARADVVVARFNQLNYVGALLGAVVTGLVSTGSSLRIGFALPLVLVLVLVPLARGFGTGHPNAGDTGSRRGGPNR</sequence>
<dbReference type="PANTHER" id="PTHR23514:SF13">
    <property type="entry name" value="INNER MEMBRANE PROTEIN YBJJ"/>
    <property type="match status" value="1"/>
</dbReference>
<accession>A0ABS1LK26</accession>
<reference evidence="7 8" key="1">
    <citation type="journal article" date="2021" name="Arch. Microbiol.">
        <title>Myceligenerans indicum sp. nov., an actinobacterium isolated from mangrove sediment of Sundarbans, India.</title>
        <authorList>
            <person name="Asha K."/>
            <person name="Bhadury P."/>
        </authorList>
    </citation>
    <scope>NUCLEOTIDE SEQUENCE [LARGE SCALE GENOMIC DNA]</scope>
    <source>
        <strain evidence="7 8">I2</strain>
    </source>
</reference>
<dbReference type="EMBL" id="JABBYC010000009">
    <property type="protein sequence ID" value="MBL0886188.1"/>
    <property type="molecule type" value="Genomic_DNA"/>
</dbReference>
<evidence type="ECO:0000256" key="4">
    <source>
        <dbReference type="ARBA" id="ARBA00023136"/>
    </source>
</evidence>
<comment type="caution">
    <text evidence="7">The sequence shown here is derived from an EMBL/GenBank/DDBJ whole genome shotgun (WGS) entry which is preliminary data.</text>
</comment>
<dbReference type="Gene3D" id="1.20.1250.20">
    <property type="entry name" value="MFS general substrate transporter like domains"/>
    <property type="match status" value="2"/>
</dbReference>
<evidence type="ECO:0000256" key="3">
    <source>
        <dbReference type="ARBA" id="ARBA00022989"/>
    </source>
</evidence>
<feature type="transmembrane region" description="Helical" evidence="5">
    <location>
        <begin position="165"/>
        <end position="182"/>
    </location>
</feature>